<dbReference type="EMBL" id="JACIBV010000001">
    <property type="protein sequence ID" value="MBB3732595.1"/>
    <property type="molecule type" value="Genomic_DNA"/>
</dbReference>
<dbReference type="Pfam" id="PF13529">
    <property type="entry name" value="Peptidase_C39_2"/>
    <property type="match status" value="1"/>
</dbReference>
<dbReference type="InterPro" id="IPR039564">
    <property type="entry name" value="Peptidase_C39-like"/>
</dbReference>
<dbReference type="AlphaFoldDB" id="A0A7W5VJL3"/>
<keyword evidence="3" id="KW-1185">Reference proteome</keyword>
<proteinExistence type="predicted"/>
<name>A0A7W5VJL3_9ACTN</name>
<dbReference type="GeneID" id="95394621"/>
<organism evidence="2 3">
    <name type="scientific">Nonomuraea dietziae</name>
    <dbReference type="NCBI Taxonomy" id="65515"/>
    <lineage>
        <taxon>Bacteria</taxon>
        <taxon>Bacillati</taxon>
        <taxon>Actinomycetota</taxon>
        <taxon>Actinomycetes</taxon>
        <taxon>Streptosporangiales</taxon>
        <taxon>Streptosporangiaceae</taxon>
        <taxon>Nonomuraea</taxon>
    </lineage>
</organism>
<protein>
    <recommendedName>
        <fullName evidence="1">Peptidase C39-like domain-containing protein</fullName>
    </recommendedName>
</protein>
<dbReference type="Gene3D" id="3.90.70.10">
    <property type="entry name" value="Cysteine proteinases"/>
    <property type="match status" value="1"/>
</dbReference>
<evidence type="ECO:0000313" key="3">
    <source>
        <dbReference type="Proteomes" id="UP000579945"/>
    </source>
</evidence>
<feature type="domain" description="Peptidase C39-like" evidence="1">
    <location>
        <begin position="168"/>
        <end position="310"/>
    </location>
</feature>
<evidence type="ECO:0000259" key="1">
    <source>
        <dbReference type="Pfam" id="PF13529"/>
    </source>
</evidence>
<accession>A0A7W5VJL3</accession>
<reference evidence="2 3" key="1">
    <citation type="submission" date="2020-08" db="EMBL/GenBank/DDBJ databases">
        <title>Sequencing the genomes of 1000 actinobacteria strains.</title>
        <authorList>
            <person name="Klenk H.-P."/>
        </authorList>
    </citation>
    <scope>NUCLEOTIDE SEQUENCE [LARGE SCALE GENOMIC DNA]</scope>
    <source>
        <strain evidence="2 3">DSM 44320</strain>
    </source>
</reference>
<evidence type="ECO:0000313" key="2">
    <source>
        <dbReference type="EMBL" id="MBB3732595.1"/>
    </source>
</evidence>
<comment type="caution">
    <text evidence="2">The sequence shown here is derived from an EMBL/GenBank/DDBJ whole genome shotgun (WGS) entry which is preliminary data.</text>
</comment>
<gene>
    <name evidence="2" type="ORF">FHR33_008455</name>
</gene>
<sequence length="352" mass="37156">MIAVLLAIYGHGVPGEAQAAYRREAIGAFSPFARSGAWEISRWTGPQREIGFAADELVPSWTADTPEGSWLRVEVRVPGSGWYVMGRWAYGESGIRRTTVKGQADATGTVAADVLRLSGPVTSYQLRATLLRRPGSAVRPVLRSLGAVASARGVPAKGSAGAAWGRELGVPRKSQLAHADHGGRAWCSPTSTAMVVGYWGRGPRPAEIAWVRRSDPDPAVDHAARHTSDRAYGGSGNWAFNTAYAGAFGLEAFVTRFPSLAAAEPLIASGVPFVASLSFTAEELGRDSDGHLVVVTGFTAEGDVIANDPAARGVRVVLPRDAFERAWVRSSSGTAYVIHPQGRGLPAGVVTE</sequence>
<dbReference type="Proteomes" id="UP000579945">
    <property type="component" value="Unassembled WGS sequence"/>
</dbReference>
<dbReference type="RefSeq" id="WP_183659610.1">
    <property type="nucleotide sequence ID" value="NZ_BAAAXX010000015.1"/>
</dbReference>